<dbReference type="AlphaFoldDB" id="A0A4D9E443"/>
<reference evidence="2 3" key="2">
    <citation type="submission" date="2019-04" db="EMBL/GenBank/DDBJ databases">
        <title>The genome sequence of big-headed turtle.</title>
        <authorList>
            <person name="Gong S."/>
        </authorList>
    </citation>
    <scope>NUCLEOTIDE SEQUENCE [LARGE SCALE GENOMIC DNA]</scope>
    <source>
        <strain evidence="2">DO16091913</strain>
        <tissue evidence="2">Muscle</tissue>
    </source>
</reference>
<evidence type="ECO:0000313" key="2">
    <source>
        <dbReference type="EMBL" id="TFK01874.1"/>
    </source>
</evidence>
<organism evidence="2 3">
    <name type="scientific">Platysternon megacephalum</name>
    <name type="common">big-headed turtle</name>
    <dbReference type="NCBI Taxonomy" id="55544"/>
    <lineage>
        <taxon>Eukaryota</taxon>
        <taxon>Metazoa</taxon>
        <taxon>Chordata</taxon>
        <taxon>Craniata</taxon>
        <taxon>Vertebrata</taxon>
        <taxon>Euteleostomi</taxon>
        <taxon>Archelosauria</taxon>
        <taxon>Testudinata</taxon>
        <taxon>Testudines</taxon>
        <taxon>Cryptodira</taxon>
        <taxon>Durocryptodira</taxon>
        <taxon>Testudinoidea</taxon>
        <taxon>Platysternidae</taxon>
        <taxon>Platysternon</taxon>
    </lineage>
</organism>
<reference evidence="2 3" key="1">
    <citation type="submission" date="2019-04" db="EMBL/GenBank/DDBJ databases">
        <title>Draft genome of the big-headed turtle Platysternon megacephalum.</title>
        <authorList>
            <person name="Gong S."/>
        </authorList>
    </citation>
    <scope>NUCLEOTIDE SEQUENCE [LARGE SCALE GENOMIC DNA]</scope>
    <source>
        <strain evidence="2">DO16091913</strain>
        <tissue evidence="2">Muscle</tissue>
    </source>
</reference>
<dbReference type="EMBL" id="QXTE01000207">
    <property type="protein sequence ID" value="TFK01874.1"/>
    <property type="molecule type" value="Genomic_DNA"/>
</dbReference>
<evidence type="ECO:0000313" key="3">
    <source>
        <dbReference type="Proteomes" id="UP000297703"/>
    </source>
</evidence>
<feature type="region of interest" description="Disordered" evidence="1">
    <location>
        <begin position="1"/>
        <end position="20"/>
    </location>
</feature>
<accession>A0A4D9E443</accession>
<name>A0A4D9E443_9SAUR</name>
<feature type="compositionally biased region" description="Basic and acidic residues" evidence="1">
    <location>
        <begin position="1"/>
        <end position="18"/>
    </location>
</feature>
<sequence>MERERERLTNRGKEKQPEKNTCSFPVAAWEGGCRVAAALVNFALWVPGAALLSGEGAGGSCCSYLVIPMPGTNKTSSCPGVLEGERREKIRRQLLPKWREKGWNWSFLG</sequence>
<dbReference type="Proteomes" id="UP000297703">
    <property type="component" value="Unassembled WGS sequence"/>
</dbReference>
<protein>
    <submittedName>
        <fullName evidence="2">Interleukin-10</fullName>
    </submittedName>
</protein>
<proteinExistence type="predicted"/>
<evidence type="ECO:0000256" key="1">
    <source>
        <dbReference type="SAM" id="MobiDB-lite"/>
    </source>
</evidence>
<comment type="caution">
    <text evidence="2">The sequence shown here is derived from an EMBL/GenBank/DDBJ whole genome shotgun (WGS) entry which is preliminary data.</text>
</comment>
<keyword evidence="3" id="KW-1185">Reference proteome</keyword>
<gene>
    <name evidence="2" type="ORF">DR999_PMT15888</name>
</gene>